<comment type="caution">
    <text evidence="3">The sequence shown here is derived from an EMBL/GenBank/DDBJ whole genome shotgun (WGS) entry which is preliminary data.</text>
</comment>
<keyword evidence="2" id="KW-0472">Membrane</keyword>
<evidence type="ECO:0000256" key="1">
    <source>
        <dbReference type="SAM" id="MobiDB-lite"/>
    </source>
</evidence>
<name>A0A9W7E7D7_9STRA</name>
<keyword evidence="2" id="KW-1133">Transmembrane helix</keyword>
<gene>
    <name evidence="3" type="ORF">TrST_g13514</name>
</gene>
<sequence>MGMDAYNALSLVGGLILWLWFGFEVVRRVALNKAPESALGKALSDPLLGDVQHGKNDSPRNGALLRNTVEERNISREEGGPFDASRSTRGRQGTVTVHFAFFKAGDHTSIPLRQWMIGTQILIQFVTAVTTRDEIGVIIGDGSNGWLGHGLKMFTWLLALIADIIRGSGNPRASPMLPLATAFLATSATSGLEWPPDPQSSTPVFALLDVVFLFSFFLCTAWSAVGCMHLAETGGLKLPEQEEAGNPNRRRSV</sequence>
<evidence type="ECO:0000313" key="4">
    <source>
        <dbReference type="Proteomes" id="UP001165085"/>
    </source>
</evidence>
<proteinExistence type="predicted"/>
<dbReference type="Proteomes" id="UP001165085">
    <property type="component" value="Unassembled WGS sequence"/>
</dbReference>
<feature type="transmembrane region" description="Helical" evidence="2">
    <location>
        <begin position="204"/>
        <end position="231"/>
    </location>
</feature>
<keyword evidence="2" id="KW-0812">Transmembrane</keyword>
<dbReference type="EMBL" id="BRXY01000120">
    <property type="protein sequence ID" value="GMH67820.1"/>
    <property type="molecule type" value="Genomic_DNA"/>
</dbReference>
<feature type="region of interest" description="Disordered" evidence="1">
    <location>
        <begin position="50"/>
        <end position="70"/>
    </location>
</feature>
<evidence type="ECO:0000313" key="3">
    <source>
        <dbReference type="EMBL" id="GMH67820.1"/>
    </source>
</evidence>
<feature type="transmembrane region" description="Helical" evidence="2">
    <location>
        <begin position="6"/>
        <end position="23"/>
    </location>
</feature>
<evidence type="ECO:0000256" key="2">
    <source>
        <dbReference type="SAM" id="Phobius"/>
    </source>
</evidence>
<protein>
    <submittedName>
        <fullName evidence="3">Uncharacterized protein</fullName>
    </submittedName>
</protein>
<organism evidence="3 4">
    <name type="scientific">Triparma strigata</name>
    <dbReference type="NCBI Taxonomy" id="1606541"/>
    <lineage>
        <taxon>Eukaryota</taxon>
        <taxon>Sar</taxon>
        <taxon>Stramenopiles</taxon>
        <taxon>Ochrophyta</taxon>
        <taxon>Bolidophyceae</taxon>
        <taxon>Parmales</taxon>
        <taxon>Triparmaceae</taxon>
        <taxon>Triparma</taxon>
    </lineage>
</organism>
<dbReference type="OrthoDB" id="232931at2759"/>
<keyword evidence="4" id="KW-1185">Reference proteome</keyword>
<accession>A0A9W7E7D7</accession>
<reference evidence="4" key="1">
    <citation type="journal article" date="2023" name="Commun. Biol.">
        <title>Genome analysis of Parmales, the sister group of diatoms, reveals the evolutionary specialization of diatoms from phago-mixotrophs to photoautotrophs.</title>
        <authorList>
            <person name="Ban H."/>
            <person name="Sato S."/>
            <person name="Yoshikawa S."/>
            <person name="Yamada K."/>
            <person name="Nakamura Y."/>
            <person name="Ichinomiya M."/>
            <person name="Sato N."/>
            <person name="Blanc-Mathieu R."/>
            <person name="Endo H."/>
            <person name="Kuwata A."/>
            <person name="Ogata H."/>
        </authorList>
    </citation>
    <scope>NUCLEOTIDE SEQUENCE [LARGE SCALE GENOMIC DNA]</scope>
    <source>
        <strain evidence="4">NIES 3701</strain>
    </source>
</reference>
<dbReference type="AlphaFoldDB" id="A0A9W7E7D7"/>